<reference evidence="3" key="1">
    <citation type="submission" date="2018-09" db="EMBL/GenBank/DDBJ databases">
        <authorList>
            <person name="Zhu H."/>
        </authorList>
    </citation>
    <scope>NUCLEOTIDE SEQUENCE [LARGE SCALE GENOMIC DNA]</scope>
    <source>
        <strain evidence="3">K2R23-3</strain>
    </source>
</reference>
<keyword evidence="1" id="KW-0560">Oxidoreductase</keyword>
<dbReference type="PANTHER" id="PTHR43539">
    <property type="entry name" value="FLAVIN-BINDING MONOOXYGENASE-LIKE PROTEIN (AFU_ORTHOLOGUE AFUA_4G09220)"/>
    <property type="match status" value="1"/>
</dbReference>
<dbReference type="PANTHER" id="PTHR43539:SF78">
    <property type="entry name" value="FLAVIN-CONTAINING MONOOXYGENASE"/>
    <property type="match status" value="1"/>
</dbReference>
<dbReference type="RefSeq" id="WP_119884184.1">
    <property type="nucleotide sequence ID" value="NZ_CP032418.1"/>
</dbReference>
<organism evidence="2 3">
    <name type="scientific">Paenisporosarcina cavernae</name>
    <dbReference type="NCBI Taxonomy" id="2320858"/>
    <lineage>
        <taxon>Bacteria</taxon>
        <taxon>Bacillati</taxon>
        <taxon>Bacillota</taxon>
        <taxon>Bacilli</taxon>
        <taxon>Bacillales</taxon>
        <taxon>Caryophanaceae</taxon>
        <taxon>Paenisporosarcina</taxon>
    </lineage>
</organism>
<evidence type="ECO:0000313" key="3">
    <source>
        <dbReference type="Proteomes" id="UP000265725"/>
    </source>
</evidence>
<dbReference type="OrthoDB" id="9773233at2"/>
<dbReference type="SUPFAM" id="SSF51905">
    <property type="entry name" value="FAD/NAD(P)-binding domain"/>
    <property type="match status" value="1"/>
</dbReference>
<dbReference type="PRINTS" id="PR00411">
    <property type="entry name" value="PNDRDTASEI"/>
</dbReference>
<sequence>MNNVIIIGAGPVGLAAAAHLVQKNESFQILEMGSEVAPSIREWGHVQLFSPWKFNMDDVAVSLLQETEWMMPDETAHPTGKELIDEYLVPLATLPSIAPHLRLNTKVVSISKKGLDKMKDTGREEALYSVYIETNGKTSRLEASHIIDATGTWTQPNSITSSQVWTRTETELTDSITYGIPNVTTELANTLQNKRVAVVGGGHSAINSLLSLAEIDGIHLTWILRKPSVEKAYGGESLDALPKRGLLGRKIHRLVDAGKVEVMTPFFIDVIEQMDGKISLIGDYAGAETRIESIDHVFAATGSRPDFSFLQEVRLDIDSSLESVKAIAPLIDPNVHSCGTVRPHGEKELRHPDTNFYIVGMKSYGRAPTFLLATGYEQVRSVVAYMTGDEEGAKEVHLKLPETGVCSGPKREKTTSCC</sequence>
<dbReference type="InterPro" id="IPR036188">
    <property type="entry name" value="FAD/NAD-bd_sf"/>
</dbReference>
<dbReference type="EMBL" id="CP032418">
    <property type="protein sequence ID" value="AYC30467.1"/>
    <property type="molecule type" value="Genomic_DNA"/>
</dbReference>
<proteinExistence type="predicted"/>
<dbReference type="PRINTS" id="PR00368">
    <property type="entry name" value="FADPNR"/>
</dbReference>
<dbReference type="Proteomes" id="UP000265725">
    <property type="component" value="Chromosome"/>
</dbReference>
<evidence type="ECO:0000256" key="1">
    <source>
        <dbReference type="ARBA" id="ARBA00023002"/>
    </source>
</evidence>
<accession>A0A385YX33</accession>
<gene>
    <name evidence="2" type="ORF">D3873_11720</name>
</gene>
<dbReference type="Gene3D" id="3.50.50.60">
    <property type="entry name" value="FAD/NAD(P)-binding domain"/>
    <property type="match status" value="1"/>
</dbReference>
<dbReference type="Pfam" id="PF13738">
    <property type="entry name" value="Pyr_redox_3"/>
    <property type="match status" value="1"/>
</dbReference>
<protein>
    <submittedName>
        <fullName evidence="2">Flavoprotein</fullName>
    </submittedName>
</protein>
<keyword evidence="3" id="KW-1185">Reference proteome</keyword>
<evidence type="ECO:0000313" key="2">
    <source>
        <dbReference type="EMBL" id="AYC30467.1"/>
    </source>
</evidence>
<dbReference type="GO" id="GO:0004497">
    <property type="term" value="F:monooxygenase activity"/>
    <property type="evidence" value="ECO:0007669"/>
    <property type="project" value="TreeGrafter"/>
</dbReference>
<dbReference type="GO" id="GO:0050660">
    <property type="term" value="F:flavin adenine dinucleotide binding"/>
    <property type="evidence" value="ECO:0007669"/>
    <property type="project" value="TreeGrafter"/>
</dbReference>
<name>A0A385YX33_9BACL</name>
<dbReference type="AlphaFoldDB" id="A0A385YX33"/>
<dbReference type="KEGG" id="paek:D3873_11720"/>
<dbReference type="InterPro" id="IPR050982">
    <property type="entry name" value="Auxin_biosynth/cation_transpt"/>
</dbReference>